<name>A0A833R1A1_9POAL</name>
<comment type="caution">
    <text evidence="2">The sequence shown here is derived from an EMBL/GenBank/DDBJ whole genome shotgun (WGS) entry which is preliminary data.</text>
</comment>
<feature type="compositionally biased region" description="Basic and acidic residues" evidence="1">
    <location>
        <begin position="56"/>
        <end position="72"/>
    </location>
</feature>
<gene>
    <name evidence="2" type="ORF">FCM35_KLT16216</name>
</gene>
<evidence type="ECO:0000313" key="2">
    <source>
        <dbReference type="EMBL" id="KAF3340445.1"/>
    </source>
</evidence>
<protein>
    <submittedName>
        <fullName evidence="2">Uncharacterized protein</fullName>
    </submittedName>
</protein>
<feature type="region of interest" description="Disordered" evidence="1">
    <location>
        <begin position="1"/>
        <end position="72"/>
    </location>
</feature>
<feature type="region of interest" description="Disordered" evidence="1">
    <location>
        <begin position="97"/>
        <end position="136"/>
    </location>
</feature>
<keyword evidence="3" id="KW-1185">Reference proteome</keyword>
<evidence type="ECO:0000256" key="1">
    <source>
        <dbReference type="SAM" id="MobiDB-lite"/>
    </source>
</evidence>
<dbReference type="EMBL" id="SWLB01000003">
    <property type="protein sequence ID" value="KAF3340445.1"/>
    <property type="molecule type" value="Genomic_DNA"/>
</dbReference>
<sequence length="193" mass="21846">MEMEQSSEHMPNTEAKKSVIEQGLKTAGLRSAVAAHGGDEVEQTLAGDVVQGGLEGPERKPSKTKVKVEYDEDNKKPWQWSDEYDVQTVWVDPDHYKSSKAKAEEENEGEEDVIYEKIGEGDGEGEEGEGEDGEEEYYLVEEEEEIIEEGIEDAHSEGMTNIDDEDLREEHLLAIKVHRKRKDYEVFVGGLDW</sequence>
<evidence type="ECO:0000313" key="3">
    <source>
        <dbReference type="Proteomes" id="UP000623129"/>
    </source>
</evidence>
<feature type="compositionally biased region" description="Acidic residues" evidence="1">
    <location>
        <begin position="121"/>
        <end position="136"/>
    </location>
</feature>
<dbReference type="AlphaFoldDB" id="A0A833R1A1"/>
<accession>A0A833R1A1</accession>
<organism evidence="2 3">
    <name type="scientific">Carex littledalei</name>
    <dbReference type="NCBI Taxonomy" id="544730"/>
    <lineage>
        <taxon>Eukaryota</taxon>
        <taxon>Viridiplantae</taxon>
        <taxon>Streptophyta</taxon>
        <taxon>Embryophyta</taxon>
        <taxon>Tracheophyta</taxon>
        <taxon>Spermatophyta</taxon>
        <taxon>Magnoliopsida</taxon>
        <taxon>Liliopsida</taxon>
        <taxon>Poales</taxon>
        <taxon>Cyperaceae</taxon>
        <taxon>Cyperoideae</taxon>
        <taxon>Cariceae</taxon>
        <taxon>Carex</taxon>
        <taxon>Carex subgen. Euthyceras</taxon>
    </lineage>
</organism>
<proteinExistence type="predicted"/>
<dbReference type="Proteomes" id="UP000623129">
    <property type="component" value="Unassembled WGS sequence"/>
</dbReference>
<reference evidence="2" key="1">
    <citation type="submission" date="2020-01" db="EMBL/GenBank/DDBJ databases">
        <title>Genome sequence of Kobresia littledalei, the first chromosome-level genome in the family Cyperaceae.</title>
        <authorList>
            <person name="Qu G."/>
        </authorList>
    </citation>
    <scope>NUCLEOTIDE SEQUENCE</scope>
    <source>
        <strain evidence="2">C.B.Clarke</strain>
        <tissue evidence="2">Leaf</tissue>
    </source>
</reference>